<dbReference type="Pfam" id="PF14333">
    <property type="entry name" value="DUF4389"/>
    <property type="match status" value="1"/>
</dbReference>
<dbReference type="InterPro" id="IPR025498">
    <property type="entry name" value="DUF4389"/>
</dbReference>
<proteinExistence type="predicted"/>
<sequence length="91" mass="10474">MSQEANLKNSSTWKRILYMLLFSLAYSVAEFVLMTVAVVQVLIKLFTGEINENLKVLGKQTALYIYDVMLFLTFNTEEKPFPFSAWPDGKK</sequence>
<name>A0A7V2SZ89_LEUMU</name>
<keyword evidence="1" id="KW-0812">Transmembrane</keyword>
<accession>A0A7V2SZ89</accession>
<dbReference type="Proteomes" id="UP000885750">
    <property type="component" value="Unassembled WGS sequence"/>
</dbReference>
<feature type="transmembrane region" description="Helical" evidence="1">
    <location>
        <begin position="16"/>
        <end position="43"/>
    </location>
</feature>
<dbReference type="AlphaFoldDB" id="A0A7V2SZ89"/>
<keyword evidence="1" id="KW-1133">Transmembrane helix</keyword>
<gene>
    <name evidence="2" type="ORF">ENJ51_05325</name>
</gene>
<keyword evidence="1" id="KW-0472">Membrane</keyword>
<dbReference type="EMBL" id="DRMS01000200">
    <property type="protein sequence ID" value="HFC92217.1"/>
    <property type="molecule type" value="Genomic_DNA"/>
</dbReference>
<evidence type="ECO:0000256" key="1">
    <source>
        <dbReference type="SAM" id="Phobius"/>
    </source>
</evidence>
<comment type="caution">
    <text evidence="2">The sequence shown here is derived from an EMBL/GenBank/DDBJ whole genome shotgun (WGS) entry which is preliminary data.</text>
</comment>
<evidence type="ECO:0000313" key="2">
    <source>
        <dbReference type="EMBL" id="HFC92217.1"/>
    </source>
</evidence>
<organism evidence="2">
    <name type="scientific">Leucothrix mucor</name>
    <dbReference type="NCBI Taxonomy" id="45248"/>
    <lineage>
        <taxon>Bacteria</taxon>
        <taxon>Pseudomonadati</taxon>
        <taxon>Pseudomonadota</taxon>
        <taxon>Gammaproteobacteria</taxon>
        <taxon>Thiotrichales</taxon>
        <taxon>Thiotrichaceae</taxon>
        <taxon>Leucothrix</taxon>
    </lineage>
</organism>
<reference evidence="2" key="1">
    <citation type="journal article" date="2020" name="mSystems">
        <title>Genome- and Community-Level Interaction Insights into Carbon Utilization and Element Cycling Functions of Hydrothermarchaeota in Hydrothermal Sediment.</title>
        <authorList>
            <person name="Zhou Z."/>
            <person name="Liu Y."/>
            <person name="Xu W."/>
            <person name="Pan J."/>
            <person name="Luo Z.H."/>
            <person name="Li M."/>
        </authorList>
    </citation>
    <scope>NUCLEOTIDE SEQUENCE [LARGE SCALE GENOMIC DNA]</scope>
    <source>
        <strain evidence="2">HyVt-493</strain>
    </source>
</reference>
<protein>
    <submittedName>
        <fullName evidence="2">DUF4389 domain-containing protein</fullName>
    </submittedName>
</protein>